<gene>
    <name evidence="5" type="ORF">C1SCF055_LOCUS20603</name>
</gene>
<evidence type="ECO:0000256" key="3">
    <source>
        <dbReference type="SAM" id="SignalP"/>
    </source>
</evidence>
<reference evidence="6" key="2">
    <citation type="submission" date="2024-04" db="EMBL/GenBank/DDBJ databases">
        <authorList>
            <person name="Chen Y."/>
            <person name="Shah S."/>
            <person name="Dougan E. K."/>
            <person name="Thang M."/>
            <person name="Chan C."/>
        </authorList>
    </citation>
    <scope>NUCLEOTIDE SEQUENCE [LARGE SCALE GENOMIC DNA]</scope>
</reference>
<evidence type="ECO:0000259" key="4">
    <source>
        <dbReference type="PROSITE" id="PS50157"/>
    </source>
</evidence>
<dbReference type="SMART" id="SM00355">
    <property type="entry name" value="ZnF_C2H2"/>
    <property type="match status" value="1"/>
</dbReference>
<keyword evidence="7" id="KW-1185">Reference proteome</keyword>
<evidence type="ECO:0000256" key="2">
    <source>
        <dbReference type="PROSITE-ProRule" id="PRU00042"/>
    </source>
</evidence>
<keyword evidence="2" id="KW-0479">Metal-binding</keyword>
<evidence type="ECO:0000256" key="1">
    <source>
        <dbReference type="ARBA" id="ARBA00023002"/>
    </source>
</evidence>
<keyword evidence="2" id="KW-0862">Zinc</keyword>
<dbReference type="Proteomes" id="UP001152797">
    <property type="component" value="Unassembled WGS sequence"/>
</dbReference>
<evidence type="ECO:0000313" key="5">
    <source>
        <dbReference type="EMBL" id="CAI3993901.1"/>
    </source>
</evidence>
<feature type="domain" description="C2H2-type" evidence="4">
    <location>
        <begin position="559"/>
        <end position="582"/>
    </location>
</feature>
<feature type="signal peptide" evidence="3">
    <location>
        <begin position="1"/>
        <end position="17"/>
    </location>
</feature>
<accession>A0A9P1CM52</accession>
<keyword evidence="3" id="KW-0732">Signal</keyword>
<dbReference type="InterPro" id="IPR013087">
    <property type="entry name" value="Znf_C2H2_type"/>
</dbReference>
<name>A0A9P1CM52_9DINO</name>
<dbReference type="SUPFAM" id="SSF51197">
    <property type="entry name" value="Clavaminate synthase-like"/>
    <property type="match status" value="1"/>
</dbReference>
<keyword evidence="1" id="KW-0560">Oxidoreductase</keyword>
<evidence type="ECO:0000313" key="7">
    <source>
        <dbReference type="Proteomes" id="UP001152797"/>
    </source>
</evidence>
<dbReference type="OrthoDB" id="408743at2759"/>
<proteinExistence type="predicted"/>
<dbReference type="Pfam" id="PF02668">
    <property type="entry name" value="TauD"/>
    <property type="match status" value="1"/>
</dbReference>
<dbReference type="AlphaFoldDB" id="A0A9P1CM52"/>
<dbReference type="InterPro" id="IPR042098">
    <property type="entry name" value="TauD-like_sf"/>
</dbReference>
<comment type="caution">
    <text evidence="5">The sequence shown here is derived from an EMBL/GenBank/DDBJ whole genome shotgun (WGS) entry which is preliminary data.</text>
</comment>
<dbReference type="EMBL" id="CAMXCT020001890">
    <property type="protein sequence ID" value="CAL1147276.1"/>
    <property type="molecule type" value="Genomic_DNA"/>
</dbReference>
<evidence type="ECO:0000313" key="6">
    <source>
        <dbReference type="EMBL" id="CAL1147276.1"/>
    </source>
</evidence>
<dbReference type="EMBL" id="CAMXCT030001890">
    <property type="protein sequence ID" value="CAL4781213.1"/>
    <property type="molecule type" value="Genomic_DNA"/>
</dbReference>
<protein>
    <recommendedName>
        <fullName evidence="4">C2H2-type domain-containing protein</fullName>
    </recommendedName>
</protein>
<keyword evidence="2" id="KW-0863">Zinc-finger</keyword>
<dbReference type="EMBL" id="CAMXCT010001890">
    <property type="protein sequence ID" value="CAI3993901.1"/>
    <property type="molecule type" value="Genomic_DNA"/>
</dbReference>
<sequence length="1050" mass="118688">MMSFSVALIGAVIGAGAVPTAPRGFQAAEALRSAGVVLIEDVPLKDFEVVAQETWQAAGYPGLHVGDYNSMGSVTRPLVSENVYDVAAGAPKQLPVSPHSEQAYLFNVPRFAAFMCIKAAEKGGELQLFDNVQLGRRLGKLMEKFSRLGITYYRVMGDKLRSANWSYPTGMWQDRFQTDDWLLAKKKASENLAYGGAELREYEQGLVVMNWTVPAVTFVNSSTEVSRAVLQSILDNHRSRNYAAAADSSAATAALHSTWGDGSELVQEELQRLQEATTQSLEARQSFEGKQGDHLTILTEHQGAVQVPIVTHYKHLGGFITKSGSKFQEIRIRAAATMAKLKPLRKLLKSPVLAIEKKRLILQSMGVSVLTLHSGTWFNLTQSEFAAWQAGVFRTYQMIQPRQEDGQVPHTQFYKLASEAGLPMPMELLYIQRLKLLFHVMGVQDRFMINGILENHEVDDQCSWLYGAMKSIKWMRSQVGNFVVPEELDELQDVATWDLFAPHAKKLQQYLKKVQKAHLYKIRALCAVKDHSIRQNEILSDMGWTFDAPNAELGEEEAHRCEVCDDVFDTPAALAVHQQKRHGLRIAMRRFAIDSCCRACGRWYHTRSRLLRHLHVGNTECWVWHCRRYIPMTVEEAEEKDNEDRKKGVAMHQKGFADVEADKMWRPCTEMELMDRLQCRDDAVESSEQVTESELKQWSQFGMLPPGRGGRMKTSRRATEMHMFNVNRDIAMLENTVLKDVGRWSPDFSWVPRPLSCGTRYFLVLFSGHRRFADIAQQLSWKSNIIPICVDLAVDPWHGNILRDTLWLQLIRARKVAGAHAGPPCETYTFARWIEVEGGGPRPLRTTSEPWGKDELTIKEVEQVFIGTILMLQAIYLLLLVFLHGGSFSLEHPKGQGGKDGKWSIWDSAFIQQLLLCAEVRRVDFLQGPLGQPFPKPTSMLTGRLEKFATLLFDHYQPNWRPTDRLGGREKDSKQWKTAKAKAYPPLLCKAVVEAHLHFAETITCDHEEPEPEGLREALQALAQPFDPYSMDNKGAVMGADYWGRAVNGI</sequence>
<feature type="chain" id="PRO_5043270558" description="C2H2-type domain-containing protein" evidence="3">
    <location>
        <begin position="18"/>
        <end position="1050"/>
    </location>
</feature>
<dbReference type="GO" id="GO:0008270">
    <property type="term" value="F:zinc ion binding"/>
    <property type="evidence" value="ECO:0007669"/>
    <property type="project" value="UniProtKB-KW"/>
</dbReference>
<dbReference type="Gene3D" id="3.30.160.60">
    <property type="entry name" value="Classic Zinc Finger"/>
    <property type="match status" value="1"/>
</dbReference>
<dbReference type="PROSITE" id="PS50157">
    <property type="entry name" value="ZINC_FINGER_C2H2_2"/>
    <property type="match status" value="1"/>
</dbReference>
<dbReference type="InterPro" id="IPR003819">
    <property type="entry name" value="TauD/TfdA-like"/>
</dbReference>
<dbReference type="GO" id="GO:0016491">
    <property type="term" value="F:oxidoreductase activity"/>
    <property type="evidence" value="ECO:0007669"/>
    <property type="project" value="UniProtKB-KW"/>
</dbReference>
<dbReference type="PROSITE" id="PS00028">
    <property type="entry name" value="ZINC_FINGER_C2H2_1"/>
    <property type="match status" value="1"/>
</dbReference>
<reference evidence="5" key="1">
    <citation type="submission" date="2022-10" db="EMBL/GenBank/DDBJ databases">
        <authorList>
            <person name="Chen Y."/>
            <person name="Dougan E. K."/>
            <person name="Chan C."/>
            <person name="Rhodes N."/>
            <person name="Thang M."/>
        </authorList>
    </citation>
    <scope>NUCLEOTIDE SEQUENCE</scope>
</reference>
<organism evidence="5">
    <name type="scientific">Cladocopium goreaui</name>
    <dbReference type="NCBI Taxonomy" id="2562237"/>
    <lineage>
        <taxon>Eukaryota</taxon>
        <taxon>Sar</taxon>
        <taxon>Alveolata</taxon>
        <taxon>Dinophyceae</taxon>
        <taxon>Suessiales</taxon>
        <taxon>Symbiodiniaceae</taxon>
        <taxon>Cladocopium</taxon>
    </lineage>
</organism>
<dbReference type="Gene3D" id="3.60.130.10">
    <property type="entry name" value="Clavaminate synthase-like"/>
    <property type="match status" value="1"/>
</dbReference>